<keyword evidence="3 9" id="KW-0489">Methyltransferase</keyword>
<evidence type="ECO:0000256" key="2">
    <source>
        <dbReference type="ARBA" id="ARBA00003015"/>
    </source>
</evidence>
<feature type="binding site" evidence="9">
    <location>
        <position position="118"/>
    </location>
    <ligand>
        <name>S-adenosyl-L-methionine</name>
        <dbReference type="ChEBI" id="CHEBI:59789"/>
    </ligand>
</feature>
<dbReference type="EMBL" id="LR130778">
    <property type="protein sequence ID" value="VDN47679.1"/>
    <property type="molecule type" value="Genomic_DNA"/>
</dbReference>
<dbReference type="Gene3D" id="3.40.50.150">
    <property type="entry name" value="Vaccinia Virus protein VP39"/>
    <property type="match status" value="1"/>
</dbReference>
<dbReference type="PROSITE" id="PS51625">
    <property type="entry name" value="SAM_MT_TRMB"/>
    <property type="match status" value="1"/>
</dbReference>
<evidence type="ECO:0000256" key="3">
    <source>
        <dbReference type="ARBA" id="ARBA00022603"/>
    </source>
</evidence>
<dbReference type="InterPro" id="IPR003358">
    <property type="entry name" value="tRNA_(Gua-N-7)_MeTrfase_Trmb"/>
</dbReference>
<keyword evidence="4 9" id="KW-0808">Transferase</keyword>
<feature type="binding site" evidence="9">
    <location>
        <position position="68"/>
    </location>
    <ligand>
        <name>S-adenosyl-L-methionine</name>
        <dbReference type="ChEBI" id="CHEBI:59789"/>
    </ligand>
</feature>
<dbReference type="InterPro" id="IPR055361">
    <property type="entry name" value="tRNA_methyltr_TrmB_bact"/>
</dbReference>
<feature type="binding site" evidence="9">
    <location>
        <position position="122"/>
    </location>
    <ligand>
        <name>substrate</name>
    </ligand>
</feature>
<comment type="function">
    <text evidence="2 9">Catalyzes the formation of N(7)-methylguanine at position 46 (m7G46) in tRNA.</text>
</comment>
<feature type="binding site" evidence="9">
    <location>
        <position position="96"/>
    </location>
    <ligand>
        <name>S-adenosyl-L-methionine</name>
        <dbReference type="ChEBI" id="CHEBI:59789"/>
    </ligand>
</feature>
<dbReference type="HAMAP" id="MF_01057">
    <property type="entry name" value="tRNA_methyltr_TrmB"/>
    <property type="match status" value="1"/>
</dbReference>
<dbReference type="PANTHER" id="PTHR23417:SF14">
    <property type="entry name" value="PENTACOTRIPEPTIDE-REPEAT REGION OF PRORP DOMAIN-CONTAINING PROTEIN"/>
    <property type="match status" value="1"/>
</dbReference>
<accession>A0A3P7S5F0</accession>
<organism evidence="10 11">
    <name type="scientific">Petrocella atlantisensis</name>
    <dbReference type="NCBI Taxonomy" id="2173034"/>
    <lineage>
        <taxon>Bacteria</taxon>
        <taxon>Bacillati</taxon>
        <taxon>Bacillota</taxon>
        <taxon>Clostridia</taxon>
        <taxon>Lachnospirales</taxon>
        <taxon>Vallitaleaceae</taxon>
        <taxon>Petrocella</taxon>
    </lineage>
</organism>
<comment type="pathway">
    <text evidence="7 9">tRNA modification; N(7)-methylguanine-tRNA biosynthesis.</text>
</comment>
<dbReference type="NCBIfam" id="NF001080">
    <property type="entry name" value="PRK00121.2-2"/>
    <property type="match status" value="1"/>
</dbReference>
<dbReference type="AlphaFoldDB" id="A0A3P7S5F0"/>
<evidence type="ECO:0000256" key="7">
    <source>
        <dbReference type="ARBA" id="ARBA00060552"/>
    </source>
</evidence>
<dbReference type="OrthoDB" id="9802090at2"/>
<comment type="catalytic activity">
    <reaction evidence="1 9">
        <text>guanosine(46) in tRNA + S-adenosyl-L-methionine = N(7)-methylguanosine(46) in tRNA + S-adenosyl-L-homocysteine</text>
        <dbReference type="Rhea" id="RHEA:42708"/>
        <dbReference type="Rhea" id="RHEA-COMP:10188"/>
        <dbReference type="Rhea" id="RHEA-COMP:10189"/>
        <dbReference type="ChEBI" id="CHEBI:57856"/>
        <dbReference type="ChEBI" id="CHEBI:59789"/>
        <dbReference type="ChEBI" id="CHEBI:74269"/>
        <dbReference type="ChEBI" id="CHEBI:74480"/>
        <dbReference type="EC" id="2.1.1.33"/>
    </reaction>
</comment>
<evidence type="ECO:0000313" key="10">
    <source>
        <dbReference type="EMBL" id="VDN47679.1"/>
    </source>
</evidence>
<comment type="similarity">
    <text evidence="8 9">Belongs to the class I-like SAM-binding methyltransferase superfamily. TrmB family.</text>
</comment>
<dbReference type="GO" id="GO:0008176">
    <property type="term" value="F:tRNA (guanine(46)-N7)-methyltransferase activity"/>
    <property type="evidence" value="ECO:0007669"/>
    <property type="project" value="UniProtKB-UniRule"/>
</dbReference>
<feature type="binding site" evidence="9">
    <location>
        <position position="43"/>
    </location>
    <ligand>
        <name>S-adenosyl-L-methionine</name>
        <dbReference type="ChEBI" id="CHEBI:59789"/>
    </ligand>
</feature>
<evidence type="ECO:0000256" key="9">
    <source>
        <dbReference type="HAMAP-Rule" id="MF_01057"/>
    </source>
</evidence>
<dbReference type="Proteomes" id="UP000279029">
    <property type="component" value="Chromosome"/>
</dbReference>
<sequence>MRLRNVKRAFNRINDYEKLIANPMEYKGRWHTYFNNDNPIHIEIGMGRGRFLIDKAKKNPTINYIGFEKFTVVLVKSLEKIKEEGQMDNLCVVRYDAQDILELFDENEVAKVYLNFSDPWPKERHYKRRLTYRDFLNKYKIILKPEGLLCFKTDNEALFDFSLEEMNTLDMHILRETRNLHASPWVQDNIMTEYEEKFTKEGMTINMVEARYSSQ</sequence>
<feature type="binding site" evidence="9">
    <location>
        <position position="154"/>
    </location>
    <ligand>
        <name>substrate</name>
    </ligand>
</feature>
<dbReference type="UniPathway" id="UPA00989"/>
<dbReference type="FunFam" id="3.40.50.150:FF:000035">
    <property type="entry name" value="tRNA (guanine-N(7)-)-methyltransferase"/>
    <property type="match status" value="1"/>
</dbReference>
<dbReference type="EC" id="2.1.1.33" evidence="9"/>
<evidence type="ECO:0000256" key="4">
    <source>
        <dbReference type="ARBA" id="ARBA00022679"/>
    </source>
</evidence>
<dbReference type="SUPFAM" id="SSF53335">
    <property type="entry name" value="S-adenosyl-L-methionine-dependent methyltransferases"/>
    <property type="match status" value="1"/>
</dbReference>
<protein>
    <recommendedName>
        <fullName evidence="9">tRNA (guanine-N(7)-)-methyltransferase</fullName>
        <ecNumber evidence="9">2.1.1.33</ecNumber>
    </recommendedName>
    <alternativeName>
        <fullName evidence="9">tRNA (guanine(46)-N(7))-methyltransferase</fullName>
    </alternativeName>
    <alternativeName>
        <fullName evidence="9">tRNA(m7G46)-methyltransferase</fullName>
    </alternativeName>
</protein>
<evidence type="ECO:0000256" key="5">
    <source>
        <dbReference type="ARBA" id="ARBA00022691"/>
    </source>
</evidence>
<dbReference type="InterPro" id="IPR029063">
    <property type="entry name" value="SAM-dependent_MTases_sf"/>
</dbReference>
<dbReference type="Pfam" id="PF02390">
    <property type="entry name" value="Methyltransf_4"/>
    <property type="match status" value="1"/>
</dbReference>
<reference evidence="10 11" key="1">
    <citation type="submission" date="2018-09" db="EMBL/GenBank/DDBJ databases">
        <authorList>
            <person name="Postec A."/>
        </authorList>
    </citation>
    <scope>NUCLEOTIDE SEQUENCE [LARGE SCALE GENOMIC DNA]</scope>
    <source>
        <strain evidence="10">70B-A</strain>
    </source>
</reference>
<dbReference type="RefSeq" id="WP_125136947.1">
    <property type="nucleotide sequence ID" value="NZ_LR130778.1"/>
</dbReference>
<keyword evidence="11" id="KW-1185">Reference proteome</keyword>
<gene>
    <name evidence="9 10" type="primary">trmB</name>
    <name evidence="10" type="ORF">PATL70BA_1787</name>
</gene>
<dbReference type="PANTHER" id="PTHR23417">
    <property type="entry name" value="3-DEOXY-D-MANNO-OCTULOSONIC-ACID TRANSFERASE/TRNA GUANINE-N 7 - -METHYLTRANSFERASE"/>
    <property type="match status" value="1"/>
</dbReference>
<keyword evidence="6 9" id="KW-0819">tRNA processing</keyword>
<dbReference type="CDD" id="cd02440">
    <property type="entry name" value="AdoMet_MTases"/>
    <property type="match status" value="1"/>
</dbReference>
<dbReference type="GO" id="GO:0043527">
    <property type="term" value="C:tRNA methyltransferase complex"/>
    <property type="evidence" value="ECO:0007669"/>
    <property type="project" value="TreeGrafter"/>
</dbReference>
<proteinExistence type="inferred from homology"/>
<feature type="binding site" evidence="9">
    <location>
        <begin position="192"/>
        <end position="195"/>
    </location>
    <ligand>
        <name>substrate</name>
    </ligand>
</feature>
<keyword evidence="5 9" id="KW-0949">S-adenosyl-L-methionine</keyword>
<evidence type="ECO:0000256" key="6">
    <source>
        <dbReference type="ARBA" id="ARBA00022694"/>
    </source>
</evidence>
<dbReference type="NCBIfam" id="TIGR00091">
    <property type="entry name" value="tRNA (guanosine(46)-N7)-methyltransferase TrmB"/>
    <property type="match status" value="1"/>
</dbReference>
<name>A0A3P7S5F0_9FIRM</name>
<evidence type="ECO:0000256" key="1">
    <source>
        <dbReference type="ARBA" id="ARBA00000142"/>
    </source>
</evidence>
<comment type="caution">
    <text evidence="9">Lacks conserved residue(s) required for the propagation of feature annotation.</text>
</comment>
<evidence type="ECO:0000256" key="8">
    <source>
        <dbReference type="ARBA" id="ARBA00060767"/>
    </source>
</evidence>
<dbReference type="KEGG" id="cbar:PATL70BA_1787"/>
<evidence type="ECO:0000313" key="11">
    <source>
        <dbReference type="Proteomes" id="UP000279029"/>
    </source>
</evidence>